<dbReference type="InterPro" id="IPR015947">
    <property type="entry name" value="PUA-like_sf"/>
</dbReference>
<dbReference type="SUPFAM" id="SSF88697">
    <property type="entry name" value="PUA domain-like"/>
    <property type="match status" value="1"/>
</dbReference>
<protein>
    <recommendedName>
        <fullName evidence="2">ASCH domain-containing protein</fullName>
    </recommendedName>
</protein>
<gene>
    <name evidence="1" type="ORF">UFOVP1596_17</name>
</gene>
<dbReference type="EMBL" id="LR797460">
    <property type="protein sequence ID" value="CAB4218363.1"/>
    <property type="molecule type" value="Genomic_DNA"/>
</dbReference>
<proteinExistence type="predicted"/>
<organism evidence="1">
    <name type="scientific">uncultured Caudovirales phage</name>
    <dbReference type="NCBI Taxonomy" id="2100421"/>
    <lineage>
        <taxon>Viruses</taxon>
        <taxon>Duplodnaviria</taxon>
        <taxon>Heunggongvirae</taxon>
        <taxon>Uroviricota</taxon>
        <taxon>Caudoviricetes</taxon>
        <taxon>Peduoviridae</taxon>
        <taxon>Maltschvirus</taxon>
        <taxon>Maltschvirus maltsch</taxon>
    </lineage>
</organism>
<accession>A0A6J5SSF5</accession>
<evidence type="ECO:0008006" key="2">
    <source>
        <dbReference type="Google" id="ProtNLM"/>
    </source>
</evidence>
<sequence>MNPNEIRALSWKQPFATLMLHGKIETRTWPTKYRGLVLICASKQPYGFNTIKEIAGDYQYNRIMELIIDVPLHYGHAIAVGKLVDCRPMWKDDEDACFVQYFPSALWCHVYEDVRAIEPMPFKGKQGWGKLDQEFINRIKFL</sequence>
<name>A0A6J5SSF5_9CAUD</name>
<evidence type="ECO:0000313" key="1">
    <source>
        <dbReference type="EMBL" id="CAB4218363.1"/>
    </source>
</evidence>
<dbReference type="Gene3D" id="2.30.130.30">
    <property type="entry name" value="Hypothetical protein"/>
    <property type="match status" value="1"/>
</dbReference>
<reference evidence="1" key="1">
    <citation type="submission" date="2020-05" db="EMBL/GenBank/DDBJ databases">
        <authorList>
            <person name="Chiriac C."/>
            <person name="Salcher M."/>
            <person name="Ghai R."/>
            <person name="Kavagutti S V."/>
        </authorList>
    </citation>
    <scope>NUCLEOTIDE SEQUENCE</scope>
</reference>